<keyword evidence="2" id="KW-1185">Reference proteome</keyword>
<evidence type="ECO:0000313" key="2">
    <source>
        <dbReference type="Proteomes" id="UP001187415"/>
    </source>
</evidence>
<proteinExistence type="predicted"/>
<gene>
    <name evidence="1" type="ORF">Q5P01_003581</name>
</gene>
<evidence type="ECO:0000313" key="1">
    <source>
        <dbReference type="EMBL" id="KAK2858961.1"/>
    </source>
</evidence>
<name>A0AA88T4W3_CHASR</name>
<dbReference type="Proteomes" id="UP001187415">
    <property type="component" value="Unassembled WGS sequence"/>
</dbReference>
<reference evidence="1" key="1">
    <citation type="submission" date="2023-07" db="EMBL/GenBank/DDBJ databases">
        <title>Chromosome-level Genome Assembly of Striped Snakehead (Channa striata).</title>
        <authorList>
            <person name="Liu H."/>
        </authorList>
    </citation>
    <scope>NUCLEOTIDE SEQUENCE</scope>
    <source>
        <strain evidence="1">Gz</strain>
        <tissue evidence="1">Muscle</tissue>
    </source>
</reference>
<comment type="caution">
    <text evidence="1">The sequence shown here is derived from an EMBL/GenBank/DDBJ whole genome shotgun (WGS) entry which is preliminary data.</text>
</comment>
<protein>
    <submittedName>
        <fullName evidence="1">Uncharacterized protein</fullName>
    </submittedName>
</protein>
<sequence>MGLAMWPSCELRHSLIASLRCLRVKRRIFLQTPDLAHKALSESVIQSIDFSLIKGSPALSHLVSSGFRILSPESSVRFQLHLFQFSVQVGPALQAGRRRDEWG</sequence>
<dbReference type="AlphaFoldDB" id="A0AA88T4W3"/>
<organism evidence="1 2">
    <name type="scientific">Channa striata</name>
    <name type="common">Snakehead murrel</name>
    <name type="synonym">Ophicephalus striatus</name>
    <dbReference type="NCBI Taxonomy" id="64152"/>
    <lineage>
        <taxon>Eukaryota</taxon>
        <taxon>Metazoa</taxon>
        <taxon>Chordata</taxon>
        <taxon>Craniata</taxon>
        <taxon>Vertebrata</taxon>
        <taxon>Euteleostomi</taxon>
        <taxon>Actinopterygii</taxon>
        <taxon>Neopterygii</taxon>
        <taxon>Teleostei</taxon>
        <taxon>Neoteleostei</taxon>
        <taxon>Acanthomorphata</taxon>
        <taxon>Anabantaria</taxon>
        <taxon>Anabantiformes</taxon>
        <taxon>Channoidei</taxon>
        <taxon>Channidae</taxon>
        <taxon>Channa</taxon>
    </lineage>
</organism>
<dbReference type="EMBL" id="JAUPFM010000002">
    <property type="protein sequence ID" value="KAK2858961.1"/>
    <property type="molecule type" value="Genomic_DNA"/>
</dbReference>
<accession>A0AA88T4W3</accession>